<dbReference type="Proteomes" id="UP001151760">
    <property type="component" value="Unassembled WGS sequence"/>
</dbReference>
<evidence type="ECO:0000313" key="2">
    <source>
        <dbReference type="EMBL" id="GJT18043.1"/>
    </source>
</evidence>
<accession>A0ABQ5BWB7</accession>
<proteinExistence type="predicted"/>
<dbReference type="InterPro" id="IPR026960">
    <property type="entry name" value="RVT-Znf"/>
</dbReference>
<gene>
    <name evidence="2" type="ORF">Tco_0876749</name>
</gene>
<dbReference type="EMBL" id="BQNB010013608">
    <property type="protein sequence ID" value="GJT18043.1"/>
    <property type="molecule type" value="Genomic_DNA"/>
</dbReference>
<evidence type="ECO:0000259" key="1">
    <source>
        <dbReference type="PROSITE" id="PS50878"/>
    </source>
</evidence>
<protein>
    <submittedName>
        <fullName evidence="2">RNA-directed DNA polymerase, eukaryota, reverse transcriptase zinc-binding domain protein</fullName>
    </submittedName>
</protein>
<dbReference type="CDD" id="cd01650">
    <property type="entry name" value="RT_nLTR_like"/>
    <property type="match status" value="1"/>
</dbReference>
<comment type="caution">
    <text evidence="2">The sequence shown here is derived from an EMBL/GenBank/DDBJ whole genome shotgun (WGS) entry which is preliminary data.</text>
</comment>
<keyword evidence="2" id="KW-0548">Nucleotidyltransferase</keyword>
<organism evidence="2 3">
    <name type="scientific">Tanacetum coccineum</name>
    <dbReference type="NCBI Taxonomy" id="301880"/>
    <lineage>
        <taxon>Eukaryota</taxon>
        <taxon>Viridiplantae</taxon>
        <taxon>Streptophyta</taxon>
        <taxon>Embryophyta</taxon>
        <taxon>Tracheophyta</taxon>
        <taxon>Spermatophyta</taxon>
        <taxon>Magnoliopsida</taxon>
        <taxon>eudicotyledons</taxon>
        <taxon>Gunneridae</taxon>
        <taxon>Pentapetalae</taxon>
        <taxon>asterids</taxon>
        <taxon>campanulids</taxon>
        <taxon>Asterales</taxon>
        <taxon>Asteraceae</taxon>
        <taxon>Asteroideae</taxon>
        <taxon>Anthemideae</taxon>
        <taxon>Anthemidinae</taxon>
        <taxon>Tanacetum</taxon>
    </lineage>
</organism>
<feature type="domain" description="Reverse transcriptase" evidence="1">
    <location>
        <begin position="1"/>
        <end position="232"/>
    </location>
</feature>
<dbReference type="InterPro" id="IPR043502">
    <property type="entry name" value="DNA/RNA_pol_sf"/>
</dbReference>
<dbReference type="GO" id="GO:0003964">
    <property type="term" value="F:RNA-directed DNA polymerase activity"/>
    <property type="evidence" value="ECO:0007669"/>
    <property type="project" value="UniProtKB-KW"/>
</dbReference>
<dbReference type="PANTHER" id="PTHR33116:SF79">
    <property type="entry name" value="REVERSE TRANSCRIPTASE DOMAIN, ZINC FINGER, CCHC-TYPE-RELATED"/>
    <property type="match status" value="1"/>
</dbReference>
<keyword evidence="3" id="KW-1185">Reference proteome</keyword>
<dbReference type="Pfam" id="PF13966">
    <property type="entry name" value="zf-RVT"/>
    <property type="match status" value="1"/>
</dbReference>
<name>A0ABQ5BWB7_9ASTR</name>
<sequence length="654" mass="75847">MNIFHKDRILKEVISDIVSDTQSAFVSGRQILDGPFILDELLQWCKRRNKQTMFFKVDFAKAYDSIRWDYLLDVLDAFGFGPVWCNWIRGSLNSAKASILVNGSPSKEFSLHCGLKQGDPLAPYLFILIMESLHLSICRLVDNGLFKGIQLPGSVNISHLFYADDAMLIGEWSDENLKVVQQVASSIGCSIMQKQFRYLGVTIGDRMSRNKAWENVIDKLRSRLSKWKVKTLSIGGRLTLLKSVLGASPIYSMSIFKVPRGVLKIMEAIRSRFFNGIGQGETKFTWIAWNKVLASKERGGLGVSSFFALNRALLLKWVWRFVSQDGSLWSRVIRALFGPKIDDHPMHTSSNWCTILKELYSLKDIGFDFWNHCKKRIGNGTDTSFWYDSWIGDSALHVKFPRLFALELDKDISVAVKMNSQVTQSFRREPRGGIEFQQLNDLVSLLDTSILNNTNDRWYCDLSGDGQFCVKDIRNFIDDKYLPSHYEATRWVKLIPIKVNIFAWRARRDCLPTRVNLMHRGVDLTTSNCPICHEFEEDINHILLSCDFAKSVMRRVCRWWDLDLQGWSSFQEWQTWFLSLRLASKNKNCLEGVFYVAWWSIWSFRNRCVFEDSPPRRSTIFDDIVLHSFNWCHNRCKSKFSWVDWLKNPHLISL</sequence>
<reference evidence="2" key="1">
    <citation type="journal article" date="2022" name="Int. J. Mol. Sci.">
        <title>Draft Genome of Tanacetum Coccineum: Genomic Comparison of Closely Related Tanacetum-Family Plants.</title>
        <authorList>
            <person name="Yamashiro T."/>
            <person name="Shiraishi A."/>
            <person name="Nakayama K."/>
            <person name="Satake H."/>
        </authorList>
    </citation>
    <scope>NUCLEOTIDE SEQUENCE</scope>
</reference>
<keyword evidence="2" id="KW-0695">RNA-directed DNA polymerase</keyword>
<dbReference type="SUPFAM" id="SSF56672">
    <property type="entry name" value="DNA/RNA polymerases"/>
    <property type="match status" value="1"/>
</dbReference>
<reference evidence="2" key="2">
    <citation type="submission" date="2022-01" db="EMBL/GenBank/DDBJ databases">
        <authorList>
            <person name="Yamashiro T."/>
            <person name="Shiraishi A."/>
            <person name="Satake H."/>
            <person name="Nakayama K."/>
        </authorList>
    </citation>
    <scope>NUCLEOTIDE SEQUENCE</scope>
</reference>
<dbReference type="PANTHER" id="PTHR33116">
    <property type="entry name" value="REVERSE TRANSCRIPTASE ZINC-BINDING DOMAIN-CONTAINING PROTEIN-RELATED-RELATED"/>
    <property type="match status" value="1"/>
</dbReference>
<dbReference type="InterPro" id="IPR000477">
    <property type="entry name" value="RT_dom"/>
</dbReference>
<dbReference type="PROSITE" id="PS50878">
    <property type="entry name" value="RT_POL"/>
    <property type="match status" value="1"/>
</dbReference>
<dbReference type="Pfam" id="PF00078">
    <property type="entry name" value="RVT_1"/>
    <property type="match status" value="1"/>
</dbReference>
<evidence type="ECO:0000313" key="3">
    <source>
        <dbReference type="Proteomes" id="UP001151760"/>
    </source>
</evidence>
<keyword evidence="2" id="KW-0808">Transferase</keyword>